<proteinExistence type="predicted"/>
<sequence length="55" mass="6513">MQLKTLRAYCFAIGSWITNHSNQEVLNIALPQKRRAWMDGLFENIKQSQLPYKYP</sequence>
<accession>A0A1W1BIR0</accession>
<gene>
    <name evidence="1" type="ORF">MNB_SV-6-846</name>
</gene>
<reference evidence="1" key="1">
    <citation type="submission" date="2016-10" db="EMBL/GenBank/DDBJ databases">
        <authorList>
            <person name="de Groot N.N."/>
        </authorList>
    </citation>
    <scope>NUCLEOTIDE SEQUENCE</scope>
</reference>
<evidence type="ECO:0000313" key="1">
    <source>
        <dbReference type="EMBL" id="SFV53422.1"/>
    </source>
</evidence>
<dbReference type="EMBL" id="FPHC01000029">
    <property type="protein sequence ID" value="SFV53422.1"/>
    <property type="molecule type" value="Genomic_DNA"/>
</dbReference>
<protein>
    <submittedName>
        <fullName evidence="1">Uncharacterized protein</fullName>
    </submittedName>
</protein>
<name>A0A1W1BIR0_9ZZZZ</name>
<organism evidence="1">
    <name type="scientific">hydrothermal vent metagenome</name>
    <dbReference type="NCBI Taxonomy" id="652676"/>
    <lineage>
        <taxon>unclassified sequences</taxon>
        <taxon>metagenomes</taxon>
        <taxon>ecological metagenomes</taxon>
    </lineage>
</organism>
<dbReference type="AlphaFoldDB" id="A0A1W1BIR0"/>